<gene>
    <name evidence="4" type="primary">20340814</name>
    <name evidence="3" type="ORF">GGTG_00356</name>
</gene>
<feature type="compositionally biased region" description="Low complexity" evidence="2">
    <location>
        <begin position="301"/>
        <end position="322"/>
    </location>
</feature>
<reference evidence="4" key="4">
    <citation type="journal article" date="2015" name="G3 (Bethesda)">
        <title>Genome sequences of three phytopathogenic species of the Magnaporthaceae family of fungi.</title>
        <authorList>
            <person name="Okagaki L.H."/>
            <person name="Nunes C.C."/>
            <person name="Sailsbery J."/>
            <person name="Clay B."/>
            <person name="Brown D."/>
            <person name="John T."/>
            <person name="Oh Y."/>
            <person name="Young N."/>
            <person name="Fitzgerald M."/>
            <person name="Haas B.J."/>
            <person name="Zeng Q."/>
            <person name="Young S."/>
            <person name="Adiconis X."/>
            <person name="Fan L."/>
            <person name="Levin J.Z."/>
            <person name="Mitchell T.K."/>
            <person name="Okubara P.A."/>
            <person name="Farman M.L."/>
            <person name="Kohn L.M."/>
            <person name="Birren B."/>
            <person name="Ma L.-J."/>
            <person name="Dean R.A."/>
        </authorList>
    </citation>
    <scope>NUCLEOTIDE SEQUENCE</scope>
    <source>
        <strain evidence="4">R3-111a-1</strain>
    </source>
</reference>
<dbReference type="RefSeq" id="XP_009216365.1">
    <property type="nucleotide sequence ID" value="XM_009218101.1"/>
</dbReference>
<evidence type="ECO:0000313" key="4">
    <source>
        <dbReference type="EnsemblFungi" id="EJT80356"/>
    </source>
</evidence>
<evidence type="ECO:0000256" key="1">
    <source>
        <dbReference type="SAM" id="Coils"/>
    </source>
</evidence>
<dbReference type="VEuPathDB" id="FungiDB:GGTG_00356"/>
<proteinExistence type="predicted"/>
<dbReference type="AlphaFoldDB" id="J3NGG6"/>
<dbReference type="OrthoDB" id="5421421at2759"/>
<reference evidence="3" key="3">
    <citation type="submission" date="2010-09" db="EMBL/GenBank/DDBJ databases">
        <title>Annotation of Gaeumannomyces graminis var. tritici R3-111a-1.</title>
        <authorList>
            <consortium name="The Broad Institute Genome Sequencing Platform"/>
            <person name="Ma L.-J."/>
            <person name="Dead R."/>
            <person name="Young S.K."/>
            <person name="Zeng Q."/>
            <person name="Gargeya S."/>
            <person name="Fitzgerald M."/>
            <person name="Haas B."/>
            <person name="Abouelleil A."/>
            <person name="Alvarado L."/>
            <person name="Arachchi H.M."/>
            <person name="Berlin A."/>
            <person name="Brown A."/>
            <person name="Chapman S.B."/>
            <person name="Chen Z."/>
            <person name="Dunbar C."/>
            <person name="Freedman E."/>
            <person name="Gearin G."/>
            <person name="Gellesch M."/>
            <person name="Goldberg J."/>
            <person name="Griggs A."/>
            <person name="Gujja S."/>
            <person name="Heiman D."/>
            <person name="Howarth C."/>
            <person name="Larson L."/>
            <person name="Lui A."/>
            <person name="MacDonald P.J.P."/>
            <person name="Mehta T."/>
            <person name="Montmayeur A."/>
            <person name="Murphy C."/>
            <person name="Neiman D."/>
            <person name="Pearson M."/>
            <person name="Priest M."/>
            <person name="Roberts A."/>
            <person name="Saif S."/>
            <person name="Shea T."/>
            <person name="Shenoy N."/>
            <person name="Sisk P."/>
            <person name="Stolte C."/>
            <person name="Sykes S."/>
            <person name="Yandava C."/>
            <person name="Wortman J."/>
            <person name="Nusbaum C."/>
            <person name="Birren B."/>
        </authorList>
    </citation>
    <scope>NUCLEOTIDE SEQUENCE</scope>
    <source>
        <strain evidence="3">R3-111a-1</strain>
    </source>
</reference>
<dbReference type="HOGENOM" id="CLU_434145_0_0_1"/>
<feature type="region of interest" description="Disordered" evidence="2">
    <location>
        <begin position="176"/>
        <end position="201"/>
    </location>
</feature>
<dbReference type="EnsemblFungi" id="EJT80356">
    <property type="protein sequence ID" value="EJT80356"/>
    <property type="gene ID" value="GGTG_00356"/>
</dbReference>
<evidence type="ECO:0000256" key="2">
    <source>
        <dbReference type="SAM" id="MobiDB-lite"/>
    </source>
</evidence>
<feature type="compositionally biased region" description="Low complexity" evidence="2">
    <location>
        <begin position="176"/>
        <end position="186"/>
    </location>
</feature>
<feature type="coiled-coil region" evidence="1">
    <location>
        <begin position="470"/>
        <end position="501"/>
    </location>
</feature>
<dbReference type="STRING" id="644352.J3NGG6"/>
<accession>J3NGG6</accession>
<feature type="compositionally biased region" description="Polar residues" evidence="2">
    <location>
        <begin position="232"/>
        <end position="258"/>
    </location>
</feature>
<organism evidence="3">
    <name type="scientific">Gaeumannomyces tritici (strain R3-111a-1)</name>
    <name type="common">Wheat and barley take-all root rot fungus</name>
    <name type="synonym">Gaeumannomyces graminis var. tritici</name>
    <dbReference type="NCBI Taxonomy" id="644352"/>
    <lineage>
        <taxon>Eukaryota</taxon>
        <taxon>Fungi</taxon>
        <taxon>Dikarya</taxon>
        <taxon>Ascomycota</taxon>
        <taxon>Pezizomycotina</taxon>
        <taxon>Sordariomycetes</taxon>
        <taxon>Sordariomycetidae</taxon>
        <taxon>Magnaporthales</taxon>
        <taxon>Magnaporthaceae</taxon>
        <taxon>Gaeumannomyces</taxon>
    </lineage>
</organism>
<keyword evidence="1" id="KW-0175">Coiled coil</keyword>
<dbReference type="Proteomes" id="UP000006039">
    <property type="component" value="Unassembled WGS sequence"/>
</dbReference>
<protein>
    <submittedName>
        <fullName evidence="3 4">Uncharacterized protein</fullName>
    </submittedName>
</protein>
<evidence type="ECO:0000313" key="5">
    <source>
        <dbReference type="Proteomes" id="UP000006039"/>
    </source>
</evidence>
<feature type="region of interest" description="Disordered" evidence="2">
    <location>
        <begin position="1"/>
        <end position="21"/>
    </location>
</feature>
<feature type="region of interest" description="Disordered" evidence="2">
    <location>
        <begin position="222"/>
        <end position="322"/>
    </location>
</feature>
<dbReference type="eggNOG" id="ENOG502S91F">
    <property type="taxonomic scope" value="Eukaryota"/>
</dbReference>
<name>J3NGG6_GAET3</name>
<reference evidence="3" key="2">
    <citation type="submission" date="2010-07" db="EMBL/GenBank/DDBJ databases">
        <authorList>
            <consortium name="The Broad Institute Genome Sequencing Platform"/>
            <consortium name="Broad Institute Genome Sequencing Center for Infectious Disease"/>
            <person name="Ma L.-J."/>
            <person name="Dead R."/>
            <person name="Young S."/>
            <person name="Zeng Q."/>
            <person name="Koehrsen M."/>
            <person name="Alvarado L."/>
            <person name="Berlin A."/>
            <person name="Chapman S.B."/>
            <person name="Chen Z."/>
            <person name="Freedman E."/>
            <person name="Gellesch M."/>
            <person name="Goldberg J."/>
            <person name="Griggs A."/>
            <person name="Gujja S."/>
            <person name="Heilman E.R."/>
            <person name="Heiman D."/>
            <person name="Hepburn T."/>
            <person name="Howarth C."/>
            <person name="Jen D."/>
            <person name="Larson L."/>
            <person name="Mehta T."/>
            <person name="Neiman D."/>
            <person name="Pearson M."/>
            <person name="Roberts A."/>
            <person name="Saif S."/>
            <person name="Shea T."/>
            <person name="Shenoy N."/>
            <person name="Sisk P."/>
            <person name="Stolte C."/>
            <person name="Sykes S."/>
            <person name="Walk T."/>
            <person name="White J."/>
            <person name="Yandava C."/>
            <person name="Haas B."/>
            <person name="Nusbaum C."/>
            <person name="Birren B."/>
        </authorList>
    </citation>
    <scope>NUCLEOTIDE SEQUENCE</scope>
    <source>
        <strain evidence="3">R3-111a-1</strain>
    </source>
</reference>
<feature type="compositionally biased region" description="Basic residues" evidence="2">
    <location>
        <begin position="277"/>
        <end position="293"/>
    </location>
</feature>
<dbReference type="GeneID" id="20340814"/>
<reference evidence="5" key="1">
    <citation type="submission" date="2010-07" db="EMBL/GenBank/DDBJ databases">
        <title>The genome sequence of Gaeumannomyces graminis var. tritici strain R3-111a-1.</title>
        <authorList>
            <consortium name="The Broad Institute Genome Sequencing Platform"/>
            <person name="Ma L.-J."/>
            <person name="Dead R."/>
            <person name="Young S."/>
            <person name="Zeng Q."/>
            <person name="Koehrsen M."/>
            <person name="Alvarado L."/>
            <person name="Berlin A."/>
            <person name="Chapman S.B."/>
            <person name="Chen Z."/>
            <person name="Freedman E."/>
            <person name="Gellesch M."/>
            <person name="Goldberg J."/>
            <person name="Griggs A."/>
            <person name="Gujja S."/>
            <person name="Heilman E.R."/>
            <person name="Heiman D."/>
            <person name="Hepburn T."/>
            <person name="Howarth C."/>
            <person name="Jen D."/>
            <person name="Larson L."/>
            <person name="Mehta T."/>
            <person name="Neiman D."/>
            <person name="Pearson M."/>
            <person name="Roberts A."/>
            <person name="Saif S."/>
            <person name="Shea T."/>
            <person name="Shenoy N."/>
            <person name="Sisk P."/>
            <person name="Stolte C."/>
            <person name="Sykes S."/>
            <person name="Walk T."/>
            <person name="White J."/>
            <person name="Yandava C."/>
            <person name="Haas B."/>
            <person name="Nusbaum C."/>
            <person name="Birren B."/>
        </authorList>
    </citation>
    <scope>NUCLEOTIDE SEQUENCE [LARGE SCALE GENOMIC DNA]</scope>
    <source>
        <strain evidence="5">R3-111a-1</strain>
    </source>
</reference>
<evidence type="ECO:0000313" key="3">
    <source>
        <dbReference type="EMBL" id="EJT80356.1"/>
    </source>
</evidence>
<keyword evidence="5" id="KW-1185">Reference proteome</keyword>
<dbReference type="EMBL" id="GL385395">
    <property type="protein sequence ID" value="EJT80356.1"/>
    <property type="molecule type" value="Genomic_DNA"/>
</dbReference>
<reference evidence="4" key="5">
    <citation type="submission" date="2018-04" db="UniProtKB">
        <authorList>
            <consortium name="EnsemblFungi"/>
        </authorList>
    </citation>
    <scope>IDENTIFICATION</scope>
    <source>
        <strain evidence="4">R3-111a-1</strain>
    </source>
</reference>
<sequence length="630" mass="69595">MCQPTAQLFTGIPPHPALREQSEAGRYNNSHRPRPMDIKVAMGNPQCLDPQIETSIDLDELLYNGPPTSPTTFSELNYTCTSPHGYTAAPMDPSLLTPVSSIASPPHQHRIIDINAGFPYGASEEVQHSSPASDCSNMLMQYDMGVTTQSPASITIHAPVTESLFDSNMVSYNMPASPAAEAPEPSQYHLGPYDMSEPQHDRNYHFSNQAVVAASSLPVGADTYGQRPLPSMTPNQSNLMDGQDSISLQPSRNISPTPYHQDFHGLSKDLLPLPTKRERKRFPKMRKPIRKPARKPDVSERGAAGRSSVSGPPSVSTCDATAAAAAGRDNRTGKTQLAAAAAVAQGLKAGIPTLVLKNSAPADLKRLLELRKEFNNDKGKGMWDDITKAYNAEFGTQYGDEHDRARLQMKLTRGINRYAELPKAEELRIIEAFEYDEKHKYERICARLAETGGSDVWPWKPAQIEGHLVVLGMEEKVVDEKNNLRRKRREAQRKRNAANAMPVARESVDGIMVEWVSNTRPMALPGSNNGSPNITLPSQAYQFVGMGGMRRPSAYDMAGAAPQQQRQVIDAHFFSNEDHDDVMKQLEQKYYANGGDPDDMAGSPAINAQHHAHLEHQTQYYIQETKREAY</sequence>